<reference evidence="3" key="2">
    <citation type="submission" date="2020-08" db="EMBL/GenBank/DDBJ databases">
        <title>Plant Genome Project.</title>
        <authorList>
            <person name="Zhang R.-G."/>
        </authorList>
    </citation>
    <scope>NUCLEOTIDE SEQUENCE</scope>
    <source>
        <strain evidence="3">Huo1</strain>
        <tissue evidence="3">Leaf</tissue>
    </source>
</reference>
<keyword evidence="2" id="KW-0732">Signal</keyword>
<evidence type="ECO:0000256" key="1">
    <source>
        <dbReference type="PROSITE-ProRule" id="PRU00023"/>
    </source>
</evidence>
<dbReference type="SMART" id="SM00248">
    <property type="entry name" value="ANK"/>
    <property type="match status" value="6"/>
</dbReference>
<feature type="repeat" description="ANK" evidence="1">
    <location>
        <begin position="154"/>
        <end position="186"/>
    </location>
</feature>
<dbReference type="Pfam" id="PF12796">
    <property type="entry name" value="Ank_2"/>
    <property type="match status" value="3"/>
</dbReference>
<dbReference type="AlphaFoldDB" id="A0A8X8W294"/>
<dbReference type="PANTHER" id="PTHR46224">
    <property type="entry name" value="ANKYRIN REPEAT FAMILY PROTEIN"/>
    <property type="match status" value="1"/>
</dbReference>
<evidence type="ECO:0000256" key="2">
    <source>
        <dbReference type="SAM" id="SignalP"/>
    </source>
</evidence>
<comment type="caution">
    <text evidence="3">The sequence shown here is derived from an EMBL/GenBank/DDBJ whole genome shotgun (WGS) entry which is preliminary data.</text>
</comment>
<feature type="repeat" description="ANK" evidence="1">
    <location>
        <begin position="122"/>
        <end position="154"/>
    </location>
</feature>
<organism evidence="3">
    <name type="scientific">Salvia splendens</name>
    <name type="common">Scarlet sage</name>
    <dbReference type="NCBI Taxonomy" id="180675"/>
    <lineage>
        <taxon>Eukaryota</taxon>
        <taxon>Viridiplantae</taxon>
        <taxon>Streptophyta</taxon>
        <taxon>Embryophyta</taxon>
        <taxon>Tracheophyta</taxon>
        <taxon>Spermatophyta</taxon>
        <taxon>Magnoliopsida</taxon>
        <taxon>eudicotyledons</taxon>
        <taxon>Gunneridae</taxon>
        <taxon>Pentapetalae</taxon>
        <taxon>asterids</taxon>
        <taxon>lamiids</taxon>
        <taxon>Lamiales</taxon>
        <taxon>Lamiaceae</taxon>
        <taxon>Nepetoideae</taxon>
        <taxon>Mentheae</taxon>
        <taxon>Salviinae</taxon>
        <taxon>Salvia</taxon>
        <taxon>Salvia subgen. Calosphace</taxon>
        <taxon>core Calosphace</taxon>
    </lineage>
</organism>
<dbReference type="OrthoDB" id="412869at2759"/>
<dbReference type="PANTHER" id="PTHR46224:SF6">
    <property type="entry name" value="ANKYRIN REPEAT FAMILY PROTEIN"/>
    <property type="match status" value="1"/>
</dbReference>
<feature type="signal peptide" evidence="2">
    <location>
        <begin position="1"/>
        <end position="16"/>
    </location>
</feature>
<accession>A0A8X8W294</accession>
<feature type="repeat" description="ANK" evidence="1">
    <location>
        <begin position="219"/>
        <end position="251"/>
    </location>
</feature>
<protein>
    <submittedName>
        <fullName evidence="3">Uncharacterized protein</fullName>
    </submittedName>
</protein>
<gene>
    <name evidence="3" type="ORF">SASPL_151971</name>
</gene>
<dbReference type="Proteomes" id="UP000298416">
    <property type="component" value="Unassembled WGS sequence"/>
</dbReference>
<keyword evidence="1" id="KW-0040">ANK repeat</keyword>
<evidence type="ECO:0000313" key="4">
    <source>
        <dbReference type="Proteomes" id="UP000298416"/>
    </source>
</evidence>
<dbReference type="EMBL" id="PNBA02000021">
    <property type="protein sequence ID" value="KAG6386797.1"/>
    <property type="molecule type" value="Genomic_DNA"/>
</dbReference>
<feature type="chain" id="PRO_5036480329" evidence="2">
    <location>
        <begin position="17"/>
        <end position="443"/>
    </location>
</feature>
<keyword evidence="4" id="KW-1185">Reference proteome</keyword>
<proteinExistence type="predicted"/>
<reference evidence="3" key="1">
    <citation type="submission" date="2018-01" db="EMBL/GenBank/DDBJ databases">
        <authorList>
            <person name="Mao J.F."/>
        </authorList>
    </citation>
    <scope>NUCLEOTIDE SEQUENCE</scope>
    <source>
        <strain evidence="3">Huo1</strain>
        <tissue evidence="3">Leaf</tissue>
    </source>
</reference>
<dbReference type="InterPro" id="IPR051616">
    <property type="entry name" value="Cul2-RING_E3_ligase_SR"/>
</dbReference>
<sequence>MPWILFLKLLLKVAGALIIEAGASGSLNRLKAIRKKVKDEREFLKICDECSEFSTGRTVLHHAAAIGHYEICKFLIHNVKVYINPMDYKMTTPVAEAVKGEHVKIVEFLIKHDAVIAIADVEGLTPLHLAILKGNRELIELLLVKHAHIEAESLDGTPLQVAVSRGNAEAVKCLLSHGANPNHFYEVVDCPLVCAVKSRSLECMDLLLEAKADPNLYLSGLSPLGCAAKEGDTKFLESLLKAGADPNLADNVIYKPIEEAALVHNRAGVEILFPVTKRITHFPNWTVDGITEYAHSEEFTAMNTARLQRKLNAINFRATKYTGDKNYGHAVLQYRIASSLYQYNLSWVTKRSLCQARLGIRSHALFGARKCMKLLPNLPVPRHGEIPAGANMIFKKFLKAGLTFMMDPYNEVACRAFRVCMYDYFAWLSQINTLEEILSFRDH</sequence>
<dbReference type="PROSITE" id="PS50088">
    <property type="entry name" value="ANK_REPEAT"/>
    <property type="match status" value="4"/>
</dbReference>
<evidence type="ECO:0000313" key="3">
    <source>
        <dbReference type="EMBL" id="KAG6386797.1"/>
    </source>
</evidence>
<feature type="repeat" description="ANK" evidence="1">
    <location>
        <begin position="55"/>
        <end position="76"/>
    </location>
</feature>
<dbReference type="InterPro" id="IPR002110">
    <property type="entry name" value="Ankyrin_rpt"/>
</dbReference>
<name>A0A8X8W294_SALSN</name>
<dbReference type="PROSITE" id="PS50297">
    <property type="entry name" value="ANK_REP_REGION"/>
    <property type="match status" value="4"/>
</dbReference>